<dbReference type="AlphaFoldDB" id="A0A9D2DUW3"/>
<evidence type="ECO:0000256" key="5">
    <source>
        <dbReference type="ARBA" id="ARBA00023002"/>
    </source>
</evidence>
<dbReference type="PRINTS" id="PR00411">
    <property type="entry name" value="PNDRDTASEI"/>
</dbReference>
<reference evidence="8" key="1">
    <citation type="journal article" date="2021" name="PeerJ">
        <title>Extensive microbial diversity within the chicken gut microbiome revealed by metagenomics and culture.</title>
        <authorList>
            <person name="Gilroy R."/>
            <person name="Ravi A."/>
            <person name="Getino M."/>
            <person name="Pursley I."/>
            <person name="Horton D.L."/>
            <person name="Alikhan N.F."/>
            <person name="Baker D."/>
            <person name="Gharbi K."/>
            <person name="Hall N."/>
            <person name="Watson M."/>
            <person name="Adriaenssens E.M."/>
            <person name="Foster-Nyarko E."/>
            <person name="Jarju S."/>
            <person name="Secka A."/>
            <person name="Antonio M."/>
            <person name="Oren A."/>
            <person name="Chaudhuri R.R."/>
            <person name="La Ragione R."/>
            <person name="Hildebrand F."/>
            <person name="Pallen M.J."/>
        </authorList>
    </citation>
    <scope>NUCLEOTIDE SEQUENCE</scope>
    <source>
        <strain evidence="8">14324</strain>
    </source>
</reference>
<dbReference type="PROSITE" id="PS50206">
    <property type="entry name" value="RHODANESE_3"/>
    <property type="match status" value="1"/>
</dbReference>
<dbReference type="InterPro" id="IPR036188">
    <property type="entry name" value="FAD/NAD-bd_sf"/>
</dbReference>
<sequence>MKVLILGGVAAGTKVAAKLKRELPDADVCILSKGKHISYAGCGLPYYVGNIIHDRSSLIVNTPEKFSALTGVTVKTETEAIALHPDRKTVEAKDLNTGETASYPYDKLVIATGASPFVPDIPGVHLKNVFVMRTPEDAIALRQAIEEGSIKRAVVAGGGFIGLEVAENLAAQGVKVSVIDFAPHVLPNFLDPDFSEYVENKMADAGIMPITEVSLEGVIGTDKVEKVQTSKRAMKADALVIAIGIRPNTAFLEGSGIEMTKGTILTNEYLETNLPDVYAAGDCAMVHNRLTGKPAWSPMGSTANIAGRILAKDLAGSRISYPGVLGTGVAKLPGGLNVGRTGLTETAAKAEGYDVVSAVSVVDDKAHYYPGAGSFLLKLVADKNTHKLLGIQVLGTGAVDKMTDIAVTAISLGATAEQLASMDFAYAPPFSTAIHPIAHGINILLNKLEGEMDSFTPAQYNAGEAEGYRIVDCAMQPSLPGHPYLDLVKIKGEAEGYQKDDKLLLVCTKGKRAYLTQNRLKHYGYTNTKVLEGGTTFNTSITEEE</sequence>
<evidence type="ECO:0000259" key="7">
    <source>
        <dbReference type="PROSITE" id="PS50206"/>
    </source>
</evidence>
<proteinExistence type="inferred from homology"/>
<keyword evidence="5" id="KW-0560">Oxidoreductase</keyword>
<feature type="domain" description="Rhodanese" evidence="7">
    <location>
        <begin position="464"/>
        <end position="543"/>
    </location>
</feature>
<comment type="caution">
    <text evidence="8">The sequence shown here is derived from an EMBL/GenBank/DDBJ whole genome shotgun (WGS) entry which is preliminary data.</text>
</comment>
<dbReference type="GO" id="GO:0016491">
    <property type="term" value="F:oxidoreductase activity"/>
    <property type="evidence" value="ECO:0007669"/>
    <property type="project" value="UniProtKB-KW"/>
</dbReference>
<evidence type="ECO:0000256" key="6">
    <source>
        <dbReference type="ARBA" id="ARBA00023284"/>
    </source>
</evidence>
<dbReference type="SUPFAM" id="SSF55424">
    <property type="entry name" value="FAD/NAD-linked reductases, dimerisation (C-terminal) domain"/>
    <property type="match status" value="1"/>
</dbReference>
<dbReference type="Gene3D" id="3.50.50.60">
    <property type="entry name" value="FAD/NAD(P)-binding domain"/>
    <property type="match status" value="2"/>
</dbReference>
<accession>A0A9D2DUW3</accession>
<dbReference type="Pfam" id="PF07992">
    <property type="entry name" value="Pyr_redox_2"/>
    <property type="match status" value="1"/>
</dbReference>
<keyword evidence="6" id="KW-0676">Redox-active center</keyword>
<evidence type="ECO:0000256" key="2">
    <source>
        <dbReference type="ARBA" id="ARBA00009130"/>
    </source>
</evidence>
<dbReference type="Gene3D" id="3.40.250.10">
    <property type="entry name" value="Rhodanese-like domain"/>
    <property type="match status" value="1"/>
</dbReference>
<dbReference type="PANTHER" id="PTHR43429:SF1">
    <property type="entry name" value="NAD(P)H SULFUR OXIDOREDUCTASE (COA-DEPENDENT)"/>
    <property type="match status" value="1"/>
</dbReference>
<keyword evidence="3" id="KW-0285">Flavoprotein</keyword>
<evidence type="ECO:0000256" key="4">
    <source>
        <dbReference type="ARBA" id="ARBA00022827"/>
    </source>
</evidence>
<keyword evidence="4" id="KW-0274">FAD</keyword>
<dbReference type="PRINTS" id="PR00368">
    <property type="entry name" value="FADPNR"/>
</dbReference>
<dbReference type="InterPro" id="IPR001763">
    <property type="entry name" value="Rhodanese-like_dom"/>
</dbReference>
<dbReference type="InterPro" id="IPR023753">
    <property type="entry name" value="FAD/NAD-binding_dom"/>
</dbReference>
<reference evidence="8" key="2">
    <citation type="submission" date="2021-04" db="EMBL/GenBank/DDBJ databases">
        <authorList>
            <person name="Gilroy R."/>
        </authorList>
    </citation>
    <scope>NUCLEOTIDE SEQUENCE</scope>
    <source>
        <strain evidence="8">14324</strain>
    </source>
</reference>
<dbReference type="PANTHER" id="PTHR43429">
    <property type="entry name" value="PYRIDINE NUCLEOTIDE-DISULFIDE OXIDOREDUCTASE DOMAIN-CONTAINING"/>
    <property type="match status" value="1"/>
</dbReference>
<dbReference type="InterPro" id="IPR050260">
    <property type="entry name" value="FAD-bd_OxRdtase"/>
</dbReference>
<dbReference type="CDD" id="cd00158">
    <property type="entry name" value="RHOD"/>
    <property type="match status" value="1"/>
</dbReference>
<dbReference type="InterPro" id="IPR004099">
    <property type="entry name" value="Pyr_nucl-diS_OxRdtase_dimer"/>
</dbReference>
<name>A0A9D2DUW3_9FIRM</name>
<dbReference type="InterPro" id="IPR036873">
    <property type="entry name" value="Rhodanese-like_dom_sf"/>
</dbReference>
<evidence type="ECO:0000313" key="9">
    <source>
        <dbReference type="Proteomes" id="UP000824041"/>
    </source>
</evidence>
<comment type="similarity">
    <text evidence="2">Belongs to the class-III pyridine nucleotide-disulfide oxidoreductase family.</text>
</comment>
<evidence type="ECO:0000256" key="1">
    <source>
        <dbReference type="ARBA" id="ARBA00001974"/>
    </source>
</evidence>
<evidence type="ECO:0000313" key="8">
    <source>
        <dbReference type="EMBL" id="HIZ23530.1"/>
    </source>
</evidence>
<gene>
    <name evidence="8" type="ORF">IAA21_12175</name>
</gene>
<dbReference type="Pfam" id="PF00581">
    <property type="entry name" value="Rhodanese"/>
    <property type="match status" value="1"/>
</dbReference>
<protein>
    <submittedName>
        <fullName evidence="8">FAD-dependent oxidoreductase</fullName>
    </submittedName>
</protein>
<dbReference type="SUPFAM" id="SSF51905">
    <property type="entry name" value="FAD/NAD(P)-binding domain"/>
    <property type="match status" value="2"/>
</dbReference>
<dbReference type="Pfam" id="PF02852">
    <property type="entry name" value="Pyr_redox_dim"/>
    <property type="match status" value="1"/>
</dbReference>
<dbReference type="SUPFAM" id="SSF52821">
    <property type="entry name" value="Rhodanese/Cell cycle control phosphatase"/>
    <property type="match status" value="1"/>
</dbReference>
<evidence type="ECO:0000256" key="3">
    <source>
        <dbReference type="ARBA" id="ARBA00022630"/>
    </source>
</evidence>
<organism evidence="8 9">
    <name type="scientific">Candidatus Blautia faecigallinarum</name>
    <dbReference type="NCBI Taxonomy" id="2838488"/>
    <lineage>
        <taxon>Bacteria</taxon>
        <taxon>Bacillati</taxon>
        <taxon>Bacillota</taxon>
        <taxon>Clostridia</taxon>
        <taxon>Lachnospirales</taxon>
        <taxon>Lachnospiraceae</taxon>
        <taxon>Blautia</taxon>
    </lineage>
</organism>
<dbReference type="EMBL" id="DXBU01000159">
    <property type="protein sequence ID" value="HIZ23530.1"/>
    <property type="molecule type" value="Genomic_DNA"/>
</dbReference>
<comment type="cofactor">
    <cofactor evidence="1">
        <name>FAD</name>
        <dbReference type="ChEBI" id="CHEBI:57692"/>
    </cofactor>
</comment>
<dbReference type="InterPro" id="IPR016156">
    <property type="entry name" value="FAD/NAD-linked_Rdtase_dimer_sf"/>
</dbReference>
<dbReference type="Proteomes" id="UP000824041">
    <property type="component" value="Unassembled WGS sequence"/>
</dbReference>